<comment type="caution">
    <text evidence="3">The sequence shown here is derived from an EMBL/GenBank/DDBJ whole genome shotgun (WGS) entry which is preliminary data.</text>
</comment>
<keyword evidence="4" id="KW-1185">Reference proteome</keyword>
<keyword evidence="1" id="KW-0677">Repeat</keyword>
<dbReference type="PANTHER" id="PTHR10039:SF14">
    <property type="entry name" value="NACHT DOMAIN-CONTAINING PROTEIN"/>
    <property type="match status" value="1"/>
</dbReference>
<gene>
    <name evidence="3" type="ORF">PsYK624_163390</name>
</gene>
<dbReference type="EMBL" id="BPQB01000132">
    <property type="protein sequence ID" value="GJF00062.1"/>
    <property type="molecule type" value="Genomic_DNA"/>
</dbReference>
<dbReference type="Proteomes" id="UP000703269">
    <property type="component" value="Unassembled WGS sequence"/>
</dbReference>
<name>A0A9P3LM03_9APHY</name>
<dbReference type="SUPFAM" id="SSF52540">
    <property type="entry name" value="P-loop containing nucleoside triphosphate hydrolases"/>
    <property type="match status" value="1"/>
</dbReference>
<proteinExistence type="predicted"/>
<sequence length="692" mass="78183">MRRILQSINSWRRGSQSLLQDLRTARERIEEIKRLHMDGSALNRFTSYDSDSQLENIMQQQIMKMESSHALRQRIRSLLSQISDFGKRKKMLDMAWKSHPGRKSTLQQGRESQVQDTDSVLEEAEKQFKEASDLLLHDLNEIETLVSEIATRNTNAANMHTEYLEVERFTDLLAKIVGEPRSYRLLDGSPSSMVPHSTTARGDPLADIDCWLAGDRPVYLLTGDPGFGKMSIAYQLCIRLHSAQQTPPTLGTSFFFSHDVGDLEAINLFLYTLAYQARVDIRSDILDAIRGSLSGADREHKVRKLLWEALASTPASLRIRTVIVVDGLDQCNNARSILDLLQYLLTLVISFPWLCLFITLRPHAYIMETFTRWGVSHLVHEQRLDEAPQQWSGDVQQYLEGNVPLSYYDGYLRKHPRALSQLAKLAQGDFKFARVAVGFLDRENAYPSPRKTFEVVLASDAPGSLAPLDALYLRILRWSYGPTRVRVDCVFMVLECVAVEDIVPMTLASILTYVNARTENITMPLSLDDIIDIIHRLRSVLAVNAKSEVRARDATFHDFLLDDQRYVDRPLFASRPLTLASACLATIHSAGCGAAILQLCPRPSLSPSGPDQQRDQTATHDALALWPRYVHEASRSGQRDSVLIRQLEAFVSSAQLAMYAWVTTPRQAVYAGIALMRYFAVRAMPLRFRASG</sequence>
<evidence type="ECO:0000256" key="1">
    <source>
        <dbReference type="ARBA" id="ARBA00022737"/>
    </source>
</evidence>
<dbReference type="InterPro" id="IPR027417">
    <property type="entry name" value="P-loop_NTPase"/>
</dbReference>
<dbReference type="AlphaFoldDB" id="A0A9P3LM03"/>
<evidence type="ECO:0000313" key="3">
    <source>
        <dbReference type="EMBL" id="GJF00062.1"/>
    </source>
</evidence>
<organism evidence="3 4">
    <name type="scientific">Phanerochaete sordida</name>
    <dbReference type="NCBI Taxonomy" id="48140"/>
    <lineage>
        <taxon>Eukaryota</taxon>
        <taxon>Fungi</taxon>
        <taxon>Dikarya</taxon>
        <taxon>Basidiomycota</taxon>
        <taxon>Agaricomycotina</taxon>
        <taxon>Agaricomycetes</taxon>
        <taxon>Polyporales</taxon>
        <taxon>Phanerochaetaceae</taxon>
        <taxon>Phanerochaete</taxon>
    </lineage>
</organism>
<feature type="domain" description="Nephrocystin 3-like N-terminal" evidence="2">
    <location>
        <begin position="210"/>
        <end position="346"/>
    </location>
</feature>
<evidence type="ECO:0000313" key="4">
    <source>
        <dbReference type="Proteomes" id="UP000703269"/>
    </source>
</evidence>
<reference evidence="3 4" key="1">
    <citation type="submission" date="2021-08" db="EMBL/GenBank/DDBJ databases">
        <title>Draft Genome Sequence of Phanerochaete sordida strain YK-624.</title>
        <authorList>
            <person name="Mori T."/>
            <person name="Dohra H."/>
            <person name="Suzuki T."/>
            <person name="Kawagishi H."/>
            <person name="Hirai H."/>
        </authorList>
    </citation>
    <scope>NUCLEOTIDE SEQUENCE [LARGE SCALE GENOMIC DNA]</scope>
    <source>
        <strain evidence="3 4">YK-624</strain>
    </source>
</reference>
<dbReference type="PANTHER" id="PTHR10039">
    <property type="entry name" value="AMELOGENIN"/>
    <property type="match status" value="1"/>
</dbReference>
<dbReference type="OrthoDB" id="4760524at2759"/>
<accession>A0A9P3LM03</accession>
<evidence type="ECO:0000259" key="2">
    <source>
        <dbReference type="Pfam" id="PF24883"/>
    </source>
</evidence>
<dbReference type="Pfam" id="PF24883">
    <property type="entry name" value="NPHP3_N"/>
    <property type="match status" value="1"/>
</dbReference>
<protein>
    <recommendedName>
        <fullName evidence="2">Nephrocystin 3-like N-terminal domain-containing protein</fullName>
    </recommendedName>
</protein>
<dbReference type="InterPro" id="IPR056884">
    <property type="entry name" value="NPHP3-like_N"/>
</dbReference>